<feature type="binding site" evidence="7">
    <location>
        <position position="542"/>
    </location>
    <ligand>
        <name>Zn(2+)</name>
        <dbReference type="ChEBI" id="CHEBI:29105"/>
        <label>1</label>
    </ligand>
</feature>
<dbReference type="PANTHER" id="PTHR45962">
    <property type="entry name" value="N-FATTY-ACYL-AMINO ACID SYNTHASE/HYDROLASE PM20D1"/>
    <property type="match status" value="1"/>
</dbReference>
<keyword evidence="2" id="KW-0645">Protease</keyword>
<dbReference type="InterPro" id="IPR001261">
    <property type="entry name" value="ArgE/DapE_CS"/>
</dbReference>
<evidence type="ECO:0000313" key="11">
    <source>
        <dbReference type="Proteomes" id="UP000697127"/>
    </source>
</evidence>
<evidence type="ECO:0000256" key="6">
    <source>
        <dbReference type="PIRSR" id="PIRSR037217-1"/>
    </source>
</evidence>
<feature type="binding site" evidence="7">
    <location>
        <position position="194"/>
    </location>
    <ligand>
        <name>Zn(2+)</name>
        <dbReference type="ChEBI" id="CHEBI:29105"/>
        <label>1</label>
    </ligand>
</feature>
<dbReference type="InterPro" id="IPR036264">
    <property type="entry name" value="Bact_exopeptidase_dim_dom"/>
</dbReference>
<feature type="active site" evidence="6">
    <location>
        <position position="163"/>
    </location>
</feature>
<dbReference type="PROSITE" id="PS00758">
    <property type="entry name" value="ARGE_DAPE_CPG2_1"/>
    <property type="match status" value="1"/>
</dbReference>
<dbReference type="Gene3D" id="3.40.630.10">
    <property type="entry name" value="Zn peptidases"/>
    <property type="match status" value="1"/>
</dbReference>
<dbReference type="GO" id="GO:0000328">
    <property type="term" value="C:fungal-type vacuole lumen"/>
    <property type="evidence" value="ECO:0007669"/>
    <property type="project" value="TreeGrafter"/>
</dbReference>
<dbReference type="PROSITE" id="PS00759">
    <property type="entry name" value="ARGE_DAPE_CPG2_2"/>
    <property type="match status" value="1"/>
</dbReference>
<keyword evidence="3 7" id="KW-0479">Metal-binding</keyword>
<evidence type="ECO:0000256" key="4">
    <source>
        <dbReference type="ARBA" id="ARBA00022801"/>
    </source>
</evidence>
<reference evidence="10" key="1">
    <citation type="submission" date="2020-11" db="EMBL/GenBank/DDBJ databases">
        <title>Kefir isolates.</title>
        <authorList>
            <person name="Marcisauskas S."/>
            <person name="Kim Y."/>
            <person name="Blasche S."/>
        </authorList>
    </citation>
    <scope>NUCLEOTIDE SEQUENCE</scope>
    <source>
        <strain evidence="10">Olga-1</strain>
    </source>
</reference>
<evidence type="ECO:0000256" key="3">
    <source>
        <dbReference type="ARBA" id="ARBA00022723"/>
    </source>
</evidence>
<evidence type="ECO:0000256" key="2">
    <source>
        <dbReference type="ARBA" id="ARBA00022670"/>
    </source>
</evidence>
<dbReference type="PIRSF" id="PIRSF037217">
    <property type="entry name" value="Carboxypeptidase_S"/>
    <property type="match status" value="1"/>
</dbReference>
<evidence type="ECO:0000256" key="7">
    <source>
        <dbReference type="PIRSR" id="PIRSR037217-2"/>
    </source>
</evidence>
<gene>
    <name evidence="10" type="primary">CPS1_2</name>
    <name evidence="10" type="ORF">C6P40_002545</name>
</gene>
<dbReference type="GO" id="GO:0004181">
    <property type="term" value="F:metallocarboxypeptidase activity"/>
    <property type="evidence" value="ECO:0007669"/>
    <property type="project" value="InterPro"/>
</dbReference>
<keyword evidence="4" id="KW-0378">Hydrolase</keyword>
<dbReference type="Pfam" id="PF01546">
    <property type="entry name" value="Peptidase_M20"/>
    <property type="match status" value="1"/>
</dbReference>
<name>A0A9P6WHH8_9ASCO</name>
<accession>A0A9P6WHH8</accession>
<keyword evidence="5 7" id="KW-0862">Zinc</keyword>
<dbReference type="GO" id="GO:0046872">
    <property type="term" value="F:metal ion binding"/>
    <property type="evidence" value="ECO:0007669"/>
    <property type="project" value="UniProtKB-KW"/>
</dbReference>
<feature type="binding site" evidence="7">
    <location>
        <position position="161"/>
    </location>
    <ligand>
        <name>Zn(2+)</name>
        <dbReference type="ChEBI" id="CHEBI:29105"/>
        <label>2</label>
    </ligand>
</feature>
<organism evidence="10 11">
    <name type="scientific">Pichia californica</name>
    <dbReference type="NCBI Taxonomy" id="460514"/>
    <lineage>
        <taxon>Eukaryota</taxon>
        <taxon>Fungi</taxon>
        <taxon>Dikarya</taxon>
        <taxon>Ascomycota</taxon>
        <taxon>Saccharomycotina</taxon>
        <taxon>Pichiomycetes</taxon>
        <taxon>Pichiales</taxon>
        <taxon>Pichiaceae</taxon>
        <taxon>Pichia</taxon>
    </lineage>
</organism>
<feature type="active site" description="Proton acceptor" evidence="6">
    <location>
        <position position="229"/>
    </location>
</feature>
<feature type="binding site" evidence="7">
    <location>
        <position position="230"/>
    </location>
    <ligand>
        <name>Zn(2+)</name>
        <dbReference type="ChEBI" id="CHEBI:29105"/>
        <label>1</label>
    </ligand>
</feature>
<dbReference type="Pfam" id="PF07687">
    <property type="entry name" value="M20_dimer"/>
    <property type="match status" value="1"/>
</dbReference>
<dbReference type="GO" id="GO:0051603">
    <property type="term" value="P:proteolysis involved in protein catabolic process"/>
    <property type="evidence" value="ECO:0007669"/>
    <property type="project" value="TreeGrafter"/>
</dbReference>
<dbReference type="Proteomes" id="UP000697127">
    <property type="component" value="Unassembled WGS sequence"/>
</dbReference>
<comment type="similarity">
    <text evidence="1">Belongs to the peptidase M20A family.</text>
</comment>
<dbReference type="InterPro" id="IPR011650">
    <property type="entry name" value="Peptidase_M20_dimer"/>
</dbReference>
<feature type="transmembrane region" description="Helical" evidence="8">
    <location>
        <begin position="25"/>
        <end position="42"/>
    </location>
</feature>
<dbReference type="Gene3D" id="3.30.70.360">
    <property type="match status" value="1"/>
</dbReference>
<dbReference type="InterPro" id="IPR002933">
    <property type="entry name" value="Peptidase_M20"/>
</dbReference>
<comment type="caution">
    <text evidence="10">The sequence shown here is derived from an EMBL/GenBank/DDBJ whole genome shotgun (WGS) entry which is preliminary data.</text>
</comment>
<evidence type="ECO:0000313" key="10">
    <source>
        <dbReference type="EMBL" id="KAG0687294.1"/>
    </source>
</evidence>
<dbReference type="SUPFAM" id="SSF53187">
    <property type="entry name" value="Zn-dependent exopeptidases"/>
    <property type="match status" value="1"/>
</dbReference>
<feature type="binding site" evidence="7">
    <location>
        <position position="194"/>
    </location>
    <ligand>
        <name>Zn(2+)</name>
        <dbReference type="ChEBI" id="CHEBI:29105"/>
        <label>2</label>
    </ligand>
</feature>
<evidence type="ECO:0000256" key="5">
    <source>
        <dbReference type="ARBA" id="ARBA00022833"/>
    </source>
</evidence>
<keyword evidence="10" id="KW-0121">Carboxypeptidase</keyword>
<dbReference type="InterPro" id="IPR017141">
    <property type="entry name" value="Pept_M20_carboxypep"/>
</dbReference>
<dbReference type="EMBL" id="PUHW01000283">
    <property type="protein sequence ID" value="KAG0687294.1"/>
    <property type="molecule type" value="Genomic_DNA"/>
</dbReference>
<keyword evidence="8" id="KW-0812">Transmembrane</keyword>
<sequence length="568" mass="64563">MTSHVLPLNNLNEKQSFLKLNVKKINFLLISIITFLSFTIFFKSNEYEYIYESTQELTPKCPKSVKIPTKEHDTIQYIMNDPEFRIKSANVFSKGVQVDTVVYDTMTMEDYKKFSKFHEYLETNFPLVYKTAKIHKINTYGLLFEFPGTNPDLKPILLNAHQDTVPIGDPNDWTKDPFGGNYDGENIWGRGSSDCKNLLIGLMEAMEMIINNNKFIFERTVMFGFGFDEEKSGFDGAKHIGEYLEEYLGPNSIYLLMDEGIPMCLDVMGDYYGMIMTGEKGYTDLTVNIQTPGGHSSNPKDHTSIGMMSFFLTMYEKEQYSPKIPDINPLLRTFECAAEQGHLSESIRSIALNSRGDDNNKAKLISFIDSETDMKYNIQTSQAIDIVNGGDKANSLPRNVNATINHRIAYGDTPETIFAKATKYGKITAKKYGIGLTVRGEEIYPETEIGNMNIDYFGVLLYPAKVTPDFGEVWDLVTGHIRGFYEDEIYPEQFIDDDRSKNFIITPSLMTANTDTRHYWNLTDNIFKSTPGTSNSLLNGVHGPDEHTSMFDHLQVVAFFYNFLTSAT</sequence>
<dbReference type="InterPro" id="IPR047177">
    <property type="entry name" value="Pept_M20A"/>
</dbReference>
<dbReference type="OrthoDB" id="3064516at2759"/>
<dbReference type="SUPFAM" id="SSF55031">
    <property type="entry name" value="Bacterial exopeptidase dimerisation domain"/>
    <property type="match status" value="1"/>
</dbReference>
<keyword evidence="8" id="KW-0472">Membrane</keyword>
<keyword evidence="11" id="KW-1185">Reference proteome</keyword>
<feature type="domain" description="Peptidase M20 dimerisation" evidence="9">
    <location>
        <begin position="277"/>
        <end position="424"/>
    </location>
</feature>
<protein>
    <submittedName>
        <fullName evidence="10">Gly-Xaa carboxypeptidase</fullName>
    </submittedName>
</protein>
<evidence type="ECO:0000259" key="9">
    <source>
        <dbReference type="Pfam" id="PF07687"/>
    </source>
</evidence>
<feature type="binding site" evidence="7">
    <location>
        <position position="258"/>
    </location>
    <ligand>
        <name>Zn(2+)</name>
        <dbReference type="ChEBI" id="CHEBI:29105"/>
        <label>2</label>
    </ligand>
</feature>
<evidence type="ECO:0000256" key="1">
    <source>
        <dbReference type="ARBA" id="ARBA00006247"/>
    </source>
</evidence>
<dbReference type="PANTHER" id="PTHR45962:SF1">
    <property type="entry name" value="N-FATTY-ACYL-AMINO ACID SYNTHASE_HYDROLASE PM20D1"/>
    <property type="match status" value="1"/>
</dbReference>
<proteinExistence type="inferred from homology"/>
<evidence type="ECO:0000256" key="8">
    <source>
        <dbReference type="SAM" id="Phobius"/>
    </source>
</evidence>
<dbReference type="AlphaFoldDB" id="A0A9P6WHH8"/>
<keyword evidence="8" id="KW-1133">Transmembrane helix</keyword>